<dbReference type="RefSeq" id="WP_220749194.1">
    <property type="nucleotide sequence ID" value="NZ_BPFH01000004.1"/>
</dbReference>
<organism evidence="1 2">
    <name type="scientific">Jannaschia pagri</name>
    <dbReference type="NCBI Taxonomy" id="2829797"/>
    <lineage>
        <taxon>Bacteria</taxon>
        <taxon>Pseudomonadati</taxon>
        <taxon>Pseudomonadota</taxon>
        <taxon>Alphaproteobacteria</taxon>
        <taxon>Rhodobacterales</taxon>
        <taxon>Roseobacteraceae</taxon>
        <taxon>Jannaschia</taxon>
    </lineage>
</organism>
<protein>
    <submittedName>
        <fullName evidence="1">Uncharacterized protein</fullName>
    </submittedName>
</protein>
<keyword evidence="2" id="KW-1185">Reference proteome</keyword>
<gene>
    <name evidence="1" type="ORF">JANAI62_23140</name>
</gene>
<evidence type="ECO:0000313" key="2">
    <source>
        <dbReference type="Proteomes" id="UP000786693"/>
    </source>
</evidence>
<reference evidence="1 2" key="1">
    <citation type="submission" date="2021-05" db="EMBL/GenBank/DDBJ databases">
        <title>Bacteria Genome sequencing.</title>
        <authorList>
            <person name="Takabe Y."/>
            <person name="Nakajima Y."/>
            <person name="Suzuki S."/>
            <person name="Shiozaki T."/>
        </authorList>
    </citation>
    <scope>NUCLEOTIDE SEQUENCE [LARGE SCALE GENOMIC DNA]</scope>
    <source>
        <strain evidence="1 2">AI_62</strain>
    </source>
</reference>
<evidence type="ECO:0000313" key="1">
    <source>
        <dbReference type="EMBL" id="GIT95691.1"/>
    </source>
</evidence>
<dbReference type="Proteomes" id="UP000786693">
    <property type="component" value="Unassembled WGS sequence"/>
</dbReference>
<name>A0ABQ4NMR9_9RHOB</name>
<comment type="caution">
    <text evidence="1">The sequence shown here is derived from an EMBL/GenBank/DDBJ whole genome shotgun (WGS) entry which is preliminary data.</text>
</comment>
<sequence length="63" mass="6447">MIGMTVPTGRGLMGEAGAIWRDAPSISNQASRLATVLLAASDAVIAAFSKGFAARTARSEVLL</sequence>
<proteinExistence type="predicted"/>
<accession>A0ABQ4NMR9</accession>
<dbReference type="EMBL" id="BPFH01000004">
    <property type="protein sequence ID" value="GIT95691.1"/>
    <property type="molecule type" value="Genomic_DNA"/>
</dbReference>